<gene>
    <name evidence="1" type="ORF">BXZ70DRAFT_106027</name>
</gene>
<protein>
    <submittedName>
        <fullName evidence="1">Uncharacterized protein</fullName>
    </submittedName>
</protein>
<comment type="caution">
    <text evidence="1">The sequence shown here is derived from an EMBL/GenBank/DDBJ whole genome shotgun (WGS) entry which is preliminary data.</text>
</comment>
<dbReference type="AlphaFoldDB" id="A0A8K0UR52"/>
<keyword evidence="2" id="KW-1185">Reference proteome</keyword>
<organism evidence="1 2">
    <name type="scientific">Cristinia sonorae</name>
    <dbReference type="NCBI Taxonomy" id="1940300"/>
    <lineage>
        <taxon>Eukaryota</taxon>
        <taxon>Fungi</taxon>
        <taxon>Dikarya</taxon>
        <taxon>Basidiomycota</taxon>
        <taxon>Agaricomycotina</taxon>
        <taxon>Agaricomycetes</taxon>
        <taxon>Agaricomycetidae</taxon>
        <taxon>Agaricales</taxon>
        <taxon>Pleurotineae</taxon>
        <taxon>Stephanosporaceae</taxon>
        <taxon>Cristinia</taxon>
    </lineage>
</organism>
<dbReference type="OrthoDB" id="2788229at2759"/>
<evidence type="ECO:0000313" key="1">
    <source>
        <dbReference type="EMBL" id="KAH8101628.1"/>
    </source>
</evidence>
<dbReference type="Proteomes" id="UP000813824">
    <property type="component" value="Unassembled WGS sequence"/>
</dbReference>
<name>A0A8K0UR52_9AGAR</name>
<accession>A0A8K0UR52</accession>
<dbReference type="EMBL" id="JAEVFJ010000012">
    <property type="protein sequence ID" value="KAH8101628.1"/>
    <property type="molecule type" value="Genomic_DNA"/>
</dbReference>
<evidence type="ECO:0000313" key="2">
    <source>
        <dbReference type="Proteomes" id="UP000813824"/>
    </source>
</evidence>
<proteinExistence type="predicted"/>
<sequence length="173" mass="19141">MHGGRCQQGVVGGECHDSHQTSSAHLLRAAGLTVCLIGLLLSGKYRITPMGPKLPIELWEKIIDAVKGEKSLLLPGRIQSMKYWSRETEDAISARRDLRAYCLVHRAWVPRCRYHLFQVVHIGSTAQLTHALCDASTIRSTYWSVSTGSSLTVEISLISPGLSRSLSSFLPRE</sequence>
<reference evidence="1" key="1">
    <citation type="journal article" date="2021" name="New Phytol.">
        <title>Evolutionary innovations through gain and loss of genes in the ectomycorrhizal Boletales.</title>
        <authorList>
            <person name="Wu G."/>
            <person name="Miyauchi S."/>
            <person name="Morin E."/>
            <person name="Kuo A."/>
            <person name="Drula E."/>
            <person name="Varga T."/>
            <person name="Kohler A."/>
            <person name="Feng B."/>
            <person name="Cao Y."/>
            <person name="Lipzen A."/>
            <person name="Daum C."/>
            <person name="Hundley H."/>
            <person name="Pangilinan J."/>
            <person name="Johnson J."/>
            <person name="Barry K."/>
            <person name="LaButti K."/>
            <person name="Ng V."/>
            <person name="Ahrendt S."/>
            <person name="Min B."/>
            <person name="Choi I.G."/>
            <person name="Park H."/>
            <person name="Plett J.M."/>
            <person name="Magnuson J."/>
            <person name="Spatafora J.W."/>
            <person name="Nagy L.G."/>
            <person name="Henrissat B."/>
            <person name="Grigoriev I.V."/>
            <person name="Yang Z.L."/>
            <person name="Xu J."/>
            <person name="Martin F.M."/>
        </authorList>
    </citation>
    <scope>NUCLEOTIDE SEQUENCE</scope>
    <source>
        <strain evidence="1">KKN 215</strain>
    </source>
</reference>